<protein>
    <submittedName>
        <fullName evidence="1">Uncharacterized protein</fullName>
    </submittedName>
</protein>
<sequence>MSEVAFYVAGDFPCSIWKHDSLGHLCGYIGVPKLHPWHGLNYDDIPADVHGGLTHTGSEKVLLKPKWIDGHKEYEEIIRDNAFPHDTGGDTWWMGFDCAHLGDLVPGSPSPGDVYRDEDYVRGEIESLVRQAAAAYNGRGDS</sequence>
<gene>
    <name evidence="1" type="ORF">LCGC14_2329350</name>
</gene>
<name>A0A0F9ET04_9ZZZZ</name>
<accession>A0A0F9ET04</accession>
<proteinExistence type="predicted"/>
<dbReference type="AlphaFoldDB" id="A0A0F9ET04"/>
<reference evidence="1" key="1">
    <citation type="journal article" date="2015" name="Nature">
        <title>Complex archaea that bridge the gap between prokaryotes and eukaryotes.</title>
        <authorList>
            <person name="Spang A."/>
            <person name="Saw J.H."/>
            <person name="Jorgensen S.L."/>
            <person name="Zaremba-Niedzwiedzka K."/>
            <person name="Martijn J."/>
            <person name="Lind A.E."/>
            <person name="van Eijk R."/>
            <person name="Schleper C."/>
            <person name="Guy L."/>
            <person name="Ettema T.J."/>
        </authorList>
    </citation>
    <scope>NUCLEOTIDE SEQUENCE</scope>
</reference>
<comment type="caution">
    <text evidence="1">The sequence shown here is derived from an EMBL/GenBank/DDBJ whole genome shotgun (WGS) entry which is preliminary data.</text>
</comment>
<dbReference type="EMBL" id="LAZR01033443">
    <property type="protein sequence ID" value="KKL48060.1"/>
    <property type="molecule type" value="Genomic_DNA"/>
</dbReference>
<evidence type="ECO:0000313" key="1">
    <source>
        <dbReference type="EMBL" id="KKL48060.1"/>
    </source>
</evidence>
<organism evidence="1">
    <name type="scientific">marine sediment metagenome</name>
    <dbReference type="NCBI Taxonomy" id="412755"/>
    <lineage>
        <taxon>unclassified sequences</taxon>
        <taxon>metagenomes</taxon>
        <taxon>ecological metagenomes</taxon>
    </lineage>
</organism>